<keyword evidence="5" id="KW-0375">Hydrogen ion transport</keyword>
<dbReference type="EMBL" id="JASJQH010000045">
    <property type="protein sequence ID" value="KAK9767931.1"/>
    <property type="molecule type" value="Genomic_DNA"/>
</dbReference>
<keyword evidence="8" id="KW-0066">ATP synthesis</keyword>
<dbReference type="PANTHER" id="PTHR11910">
    <property type="entry name" value="ATP SYNTHASE DELTA CHAIN"/>
    <property type="match status" value="1"/>
</dbReference>
<keyword evidence="4" id="KW-0813">Transport</keyword>
<sequence>MLFSRAATSSLRSIRTYATTPKVKVPITLFGIDGRYATALFTAAAKKNQLDTVESELTRIGGFIEKNPKVQFFLDNPTLGRKQKKDGIEHLFKEYKYSEVTKNLFDLLADNGRLNQTTKIIGAYRSLMMAQRGEVLVTVTSAIPLKPVQLRQIKESLAKGTLAGSNKLTIQNKTNPTILGGLVIEFGDKTIDLSVASKVAKLNKLLTDAI</sequence>
<keyword evidence="6" id="KW-0406">Ion transport</keyword>
<evidence type="ECO:0000256" key="2">
    <source>
        <dbReference type="ARBA" id="ARBA00007046"/>
    </source>
</evidence>
<dbReference type="Gene3D" id="1.10.520.20">
    <property type="entry name" value="N-terminal domain of the delta subunit of the F1F0-ATP synthase"/>
    <property type="match status" value="1"/>
</dbReference>
<evidence type="ECO:0000256" key="8">
    <source>
        <dbReference type="ARBA" id="ARBA00023310"/>
    </source>
</evidence>
<name>A0ABR2X2G7_9FUNG</name>
<comment type="similarity">
    <text evidence="2">Belongs to the ATPase delta chain family.</text>
</comment>
<evidence type="ECO:0000313" key="9">
    <source>
        <dbReference type="EMBL" id="KAK9767931.1"/>
    </source>
</evidence>
<comment type="caution">
    <text evidence="9">The sequence shown here is derived from an EMBL/GenBank/DDBJ whole genome shotgun (WGS) entry which is preliminary data.</text>
</comment>
<dbReference type="PROSITE" id="PS00389">
    <property type="entry name" value="ATPASE_DELTA"/>
    <property type="match status" value="1"/>
</dbReference>
<keyword evidence="10" id="KW-1185">Reference proteome</keyword>
<accession>A0ABR2X2G7</accession>
<evidence type="ECO:0000256" key="1">
    <source>
        <dbReference type="ARBA" id="ARBA00004370"/>
    </source>
</evidence>
<organism evidence="9 10">
    <name type="scientific">Basidiobolus ranarum</name>
    <dbReference type="NCBI Taxonomy" id="34480"/>
    <lineage>
        <taxon>Eukaryota</taxon>
        <taxon>Fungi</taxon>
        <taxon>Fungi incertae sedis</taxon>
        <taxon>Zoopagomycota</taxon>
        <taxon>Entomophthoromycotina</taxon>
        <taxon>Basidiobolomycetes</taxon>
        <taxon>Basidiobolales</taxon>
        <taxon>Basidiobolaceae</taxon>
        <taxon>Basidiobolus</taxon>
    </lineage>
</organism>
<evidence type="ECO:0000256" key="3">
    <source>
        <dbReference type="ARBA" id="ARBA00014723"/>
    </source>
</evidence>
<evidence type="ECO:0000256" key="6">
    <source>
        <dbReference type="ARBA" id="ARBA00023065"/>
    </source>
</evidence>
<evidence type="ECO:0000313" key="10">
    <source>
        <dbReference type="Proteomes" id="UP001479436"/>
    </source>
</evidence>
<evidence type="ECO:0000256" key="7">
    <source>
        <dbReference type="ARBA" id="ARBA00023136"/>
    </source>
</evidence>
<proteinExistence type="inferred from homology"/>
<dbReference type="Pfam" id="PF00213">
    <property type="entry name" value="OSCP"/>
    <property type="match status" value="1"/>
</dbReference>
<dbReference type="InterPro" id="IPR000711">
    <property type="entry name" value="ATPase_OSCP/dsu"/>
</dbReference>
<gene>
    <name evidence="9" type="primary">ATP5_1</name>
    <name evidence="9" type="ORF">K7432_001851</name>
</gene>
<evidence type="ECO:0000256" key="4">
    <source>
        <dbReference type="ARBA" id="ARBA00022448"/>
    </source>
</evidence>
<dbReference type="InterPro" id="IPR026015">
    <property type="entry name" value="ATP_synth_OSCP/delta_N_sf"/>
</dbReference>
<comment type="subcellular location">
    <subcellularLocation>
        <location evidence="1">Membrane</location>
    </subcellularLocation>
</comment>
<dbReference type="NCBIfam" id="TIGR01145">
    <property type="entry name" value="ATP_synt_delta"/>
    <property type="match status" value="1"/>
</dbReference>
<protein>
    <recommendedName>
        <fullName evidence="3">ATP synthase subunit 5, mitochondrial</fullName>
    </recommendedName>
</protein>
<dbReference type="SUPFAM" id="SSF47928">
    <property type="entry name" value="N-terminal domain of the delta subunit of the F1F0-ATP synthase"/>
    <property type="match status" value="1"/>
</dbReference>
<dbReference type="HAMAP" id="MF_01416">
    <property type="entry name" value="ATP_synth_delta_bact"/>
    <property type="match status" value="1"/>
</dbReference>
<dbReference type="Proteomes" id="UP001479436">
    <property type="component" value="Unassembled WGS sequence"/>
</dbReference>
<reference evidence="9 10" key="1">
    <citation type="submission" date="2023-04" db="EMBL/GenBank/DDBJ databases">
        <title>Genome of Basidiobolus ranarum AG-B5.</title>
        <authorList>
            <person name="Stajich J.E."/>
            <person name="Carter-House D."/>
            <person name="Gryganskyi A."/>
        </authorList>
    </citation>
    <scope>NUCLEOTIDE SEQUENCE [LARGE SCALE GENOMIC DNA]</scope>
    <source>
        <strain evidence="9 10">AG-B5</strain>
    </source>
</reference>
<dbReference type="PRINTS" id="PR00125">
    <property type="entry name" value="ATPASEDELTA"/>
</dbReference>
<evidence type="ECO:0000256" key="5">
    <source>
        <dbReference type="ARBA" id="ARBA00022781"/>
    </source>
</evidence>
<keyword evidence="7" id="KW-0472">Membrane</keyword>
<dbReference type="InterPro" id="IPR020781">
    <property type="entry name" value="ATPase_OSCP/d_CS"/>
</dbReference>